<accession>X1BEU8</accession>
<proteinExistence type="predicted"/>
<protein>
    <submittedName>
        <fullName evidence="1">Uncharacterized protein</fullName>
    </submittedName>
</protein>
<dbReference type="EMBL" id="BART01019575">
    <property type="protein sequence ID" value="GAG93550.1"/>
    <property type="molecule type" value="Genomic_DNA"/>
</dbReference>
<comment type="caution">
    <text evidence="1">The sequence shown here is derived from an EMBL/GenBank/DDBJ whole genome shotgun (WGS) entry which is preliminary data.</text>
</comment>
<organism evidence="1">
    <name type="scientific">marine sediment metagenome</name>
    <dbReference type="NCBI Taxonomy" id="412755"/>
    <lineage>
        <taxon>unclassified sequences</taxon>
        <taxon>metagenomes</taxon>
        <taxon>ecological metagenomes</taxon>
    </lineage>
</organism>
<sequence>LMEMGFTISQPPTDQDSHNVKALLDCADHRDVEGGIVIADSFTKQAVLLLQRELLSVGKYRVLGDTYM</sequence>
<evidence type="ECO:0000313" key="1">
    <source>
        <dbReference type="EMBL" id="GAG93550.1"/>
    </source>
</evidence>
<reference evidence="1" key="1">
    <citation type="journal article" date="2014" name="Front. Microbiol.">
        <title>High frequency of phylogenetically diverse reductive dehalogenase-homologous genes in deep subseafloor sedimentary metagenomes.</title>
        <authorList>
            <person name="Kawai M."/>
            <person name="Futagami T."/>
            <person name="Toyoda A."/>
            <person name="Takaki Y."/>
            <person name="Nishi S."/>
            <person name="Hori S."/>
            <person name="Arai W."/>
            <person name="Tsubouchi T."/>
            <person name="Morono Y."/>
            <person name="Uchiyama I."/>
            <person name="Ito T."/>
            <person name="Fujiyama A."/>
            <person name="Inagaki F."/>
            <person name="Takami H."/>
        </authorList>
    </citation>
    <scope>NUCLEOTIDE SEQUENCE</scope>
    <source>
        <strain evidence="1">Expedition CK06-06</strain>
    </source>
</reference>
<dbReference type="AlphaFoldDB" id="X1BEU8"/>
<feature type="non-terminal residue" evidence="1">
    <location>
        <position position="1"/>
    </location>
</feature>
<gene>
    <name evidence="1" type="ORF">S01H4_36586</name>
</gene>
<name>X1BEU8_9ZZZZ</name>